<feature type="domain" description="Hint" evidence="3">
    <location>
        <begin position="1829"/>
        <end position="1925"/>
    </location>
</feature>
<name>A0ABW3YG37_9ACTN</name>
<dbReference type="InterPro" id="IPR029100">
    <property type="entry name" value="Ntox50"/>
</dbReference>
<keyword evidence="1" id="KW-0677">Repeat</keyword>
<proteinExistence type="predicted"/>
<dbReference type="SUPFAM" id="SSF51294">
    <property type="entry name" value="Hedgehog/intein (Hint) domain"/>
    <property type="match status" value="1"/>
</dbReference>
<dbReference type="NCBIfam" id="TIGR03696">
    <property type="entry name" value="Rhs_assc_core"/>
    <property type="match status" value="1"/>
</dbReference>
<dbReference type="Pfam" id="PF07591">
    <property type="entry name" value="PT-HINT"/>
    <property type="match status" value="1"/>
</dbReference>
<dbReference type="RefSeq" id="WP_377570938.1">
    <property type="nucleotide sequence ID" value="NZ_JBHTMP010000018.1"/>
</dbReference>
<dbReference type="InterPro" id="IPR031325">
    <property type="entry name" value="RHS_repeat"/>
</dbReference>
<dbReference type="PROSITE" id="PS50817">
    <property type="entry name" value="INTEIN_N_TER"/>
    <property type="match status" value="1"/>
</dbReference>
<dbReference type="CDD" id="cd00081">
    <property type="entry name" value="Hint"/>
    <property type="match status" value="1"/>
</dbReference>
<keyword evidence="5" id="KW-1185">Reference proteome</keyword>
<dbReference type="Gene3D" id="2.180.10.10">
    <property type="entry name" value="RHS repeat-associated core"/>
    <property type="match status" value="2"/>
</dbReference>
<protein>
    <submittedName>
        <fullName evidence="4">Polymorphic toxin-type HINT domain-containing protein</fullName>
    </submittedName>
</protein>
<dbReference type="Pfam" id="PF25023">
    <property type="entry name" value="TEN_YD-shell"/>
    <property type="match status" value="1"/>
</dbReference>
<dbReference type="InterPro" id="IPR036844">
    <property type="entry name" value="Hint_dom_sf"/>
</dbReference>
<accession>A0ABW3YG37</accession>
<evidence type="ECO:0000313" key="4">
    <source>
        <dbReference type="EMBL" id="MFD1322244.1"/>
    </source>
</evidence>
<reference evidence="5" key="1">
    <citation type="journal article" date="2019" name="Int. J. Syst. Evol. Microbiol.">
        <title>The Global Catalogue of Microorganisms (GCM) 10K type strain sequencing project: providing services to taxonomists for standard genome sequencing and annotation.</title>
        <authorList>
            <consortium name="The Broad Institute Genomics Platform"/>
            <consortium name="The Broad Institute Genome Sequencing Center for Infectious Disease"/>
            <person name="Wu L."/>
            <person name="Ma J."/>
        </authorList>
    </citation>
    <scope>NUCLEOTIDE SEQUENCE [LARGE SCALE GENOMIC DNA]</scope>
    <source>
        <strain evidence="5">JCM 31037</strain>
    </source>
</reference>
<evidence type="ECO:0000259" key="3">
    <source>
        <dbReference type="SMART" id="SM00306"/>
    </source>
</evidence>
<evidence type="ECO:0000256" key="1">
    <source>
        <dbReference type="ARBA" id="ARBA00022737"/>
    </source>
</evidence>
<gene>
    <name evidence="4" type="ORF">ACFQ4H_14195</name>
</gene>
<dbReference type="PANTHER" id="PTHR32305">
    <property type="match status" value="1"/>
</dbReference>
<evidence type="ECO:0000256" key="2">
    <source>
        <dbReference type="SAM" id="MobiDB-lite"/>
    </source>
</evidence>
<feature type="compositionally biased region" description="Polar residues" evidence="2">
    <location>
        <begin position="1451"/>
        <end position="1462"/>
    </location>
</feature>
<dbReference type="Gene3D" id="2.170.16.10">
    <property type="entry name" value="Hedgehog/Intein (Hint) domain"/>
    <property type="match status" value="1"/>
</dbReference>
<dbReference type="Pfam" id="PF05593">
    <property type="entry name" value="RHS_repeat"/>
    <property type="match status" value="2"/>
</dbReference>
<dbReference type="PANTHER" id="PTHR32305:SF17">
    <property type="entry name" value="TRNA NUCLEASE WAPA"/>
    <property type="match status" value="1"/>
</dbReference>
<evidence type="ECO:0000313" key="5">
    <source>
        <dbReference type="Proteomes" id="UP001597260"/>
    </source>
</evidence>
<dbReference type="InterPro" id="IPR056823">
    <property type="entry name" value="TEN-like_YD-shell"/>
</dbReference>
<dbReference type="NCBIfam" id="TIGR01643">
    <property type="entry name" value="YD_repeat_2x"/>
    <property type="match status" value="3"/>
</dbReference>
<dbReference type="InterPro" id="IPR006141">
    <property type="entry name" value="Intein_N"/>
</dbReference>
<dbReference type="InterPro" id="IPR003587">
    <property type="entry name" value="Hint_dom_N"/>
</dbReference>
<dbReference type="SMART" id="SM00306">
    <property type="entry name" value="HintN"/>
    <property type="match status" value="1"/>
</dbReference>
<feature type="region of interest" description="Disordered" evidence="2">
    <location>
        <begin position="1"/>
        <end position="22"/>
    </location>
</feature>
<dbReference type="InterPro" id="IPR006530">
    <property type="entry name" value="YD"/>
</dbReference>
<dbReference type="InterPro" id="IPR050708">
    <property type="entry name" value="T6SS_VgrG/RHS"/>
</dbReference>
<dbReference type="InterPro" id="IPR022385">
    <property type="entry name" value="Rhs_assc_core"/>
</dbReference>
<dbReference type="Proteomes" id="UP001597260">
    <property type="component" value="Unassembled WGS sequence"/>
</dbReference>
<comment type="caution">
    <text evidence="4">The sequence shown here is derived from an EMBL/GenBank/DDBJ whole genome shotgun (WGS) entry which is preliminary data.</text>
</comment>
<dbReference type="Pfam" id="PF15542">
    <property type="entry name" value="Ntox50"/>
    <property type="match status" value="1"/>
</dbReference>
<feature type="region of interest" description="Disordered" evidence="2">
    <location>
        <begin position="1443"/>
        <end position="1462"/>
    </location>
</feature>
<sequence length="2076" mass="224521">MTLPDGKPLLSRNDTHTSSVSASVPLAADGGVTMLAVTAGPSGDNGDYTATSLSPSSTWQVSQQTGDFSWSYPLRMVPAVGGPVPSLSLAYSSSSVDGRTGGTNTQGSWIGDGWDMWPGYVERQFKSCADDKDTERGHEPNNKTVYSGDQCWFKPEGNATISLNGQATELVKSSANTWKGVSDDGSKIELLKDTSFNNGDNDGEYWKVTTIDGTQYFFGRNSGPGGASGALATNSVWTVPVYGNHPDEPGYQAGDYAGSRTTQGWRWNLDYVVDPHGNTMTYFYERETGAYGREGDVDKRTTYDRGGWLSRIEYGNRADAAATSHASARVLFDVADRCDTNCWSGSNPVEASWLDTPWDQYCKATPCTDQVAPTFWTAKRLSRIRAQVYAGTGDVYNEVEWWTLRHTYLQSGSNEGKPMWLAGITRTGKVTTAGGPEVSDPEVVFDPGTEPLANRVDAIADGRSNLFRNRINTITTESGARISVSYSATECTRSSLPAVHNNNKRCFPQHYAPEGEEPKLDWFHKYVVTRIDVYDNTGGFDHEQTNYDYLDTPAWHYDDSELVEEKKRTWGQFRGYGKVRVRKGFEDGVQSATEYLYLRGMDGDKQPSGTRTVTVTDSQGDAIEDHEAYNGMLREVTTLLGPGGDWITGTINTPVRQGPTATSGPLKAWMTNTGTVRNRAKLSDGTARWTKTVTTYNTDNLPIQVDDFGDEAAAKTDDDICVRTSYARNPDNWMLNQVKMTETVGVNCATTPILPGDMLSSIRYTYDAVTNNWDTYLPAKGNAVMVEEIDSWTGTTPNWIPTGQAKYDDNGRMVESIDALNRKSSTTYTPGSAGPVTSVRVTNNLGRTVTETMAPAWGQPVTNVDDANATRTDLVYDGLGRLLKVWQPGRLKSSYPNAPSTEFAYLVRNNAPTAVTVKTLLPTQSYLTSITLYDGLMRERQTQTKAPGGGRVLTDTVYDSRGLVDWVSNPYYDSTNTSPNTTLVAGPGTAAIPSLVTNVYDEAGRVTNQIFKAGANEKWRTITFYGGDRVSVTPPDGATATTSITDARGRTVELRQYKDRADVGSNNPATFDKTEYSHTSRGELASVTDPAGNTWRYTYDQRGRKIRDEDPDKGITTSTYDAAGQLITTTDARGITLAYTYDALGRQTSIRDGSITGDKRAEWVYDTLTNGIGKPTKSIRYEPAGSTNAYINEITAYDTAGRPTATSVTIPSSEAGLCASGTITPCAYSFATTYAVNGQPESTTLPAAAGMPSEDLYFSYNDVGLDIGPLSASQIYANATYNKLGQLTQRILGDFGKQTIFNYTYEQSTARLTNAYAIPEQKPEIFNLTYTYDAAGNVTQIKDTPAVGAEDTQCYQHDYLRRLTNAWTPATGDCAPAPTIGGLGGPAPYWHSYTYDATGNRLTETQHGSTNTTRAYTYPAQGGPAGSKPHAVTTVETTGTTNKTENYTYDQAGNTTTRPGNNGIQTLTWNNDDRLATVTDTTGATSYVYDADGNRLIRRDPAGSTLYLPGGMEVRKPETGTATSTRYYSHAGTIIAMRTSAGTLDWFGNDHHNTAEATISNTDLTVARRRTLPFGGNRENPIGTWPTAMDKGFVGGTKDDTGLTHLGAREYDPTLGRFISVDPLIDLSDPQQWNGYSYANNNPGTLTDPSGLAPCERGEDCSGYNGGDPDEKKNNPCWPAKCKKPKKSKGKTINDWLGSPVPGGIPDFVHASGDYRGSERFTWREAFEWAAQSPVNESYMCYHILGLSKAECEPAPESNSVSAVEGLNALLGMLAIGGVLLCVAAGPACWTGAAAAAGEFYAGGSLLGGAGIGALSGYLTLGGAAAAGGLCSFSGETRVLMGDGTIKPISEIKIGDVVLAADPETGKSGPRVVTQTWAHKDKVVDLEVGEHRLATTEDHPFWNDTDRQWQRADELDQGDLLAAAEGVQVRVEGVISNSTRTTVAYNLTVHDIHTYYVLAGITPVLVHNTGPVPCIATAISRQKQGRHVQGDPLHANTGKSYFNSHADAQSVLDAYHNGQATVLGQMSNGNIVVRYGNVTGYNNNPGAGFLGQPTNVFMIKGTKSPSVVPINPNWTP</sequence>
<dbReference type="EMBL" id="JBHTMP010000018">
    <property type="protein sequence ID" value="MFD1322244.1"/>
    <property type="molecule type" value="Genomic_DNA"/>
</dbReference>
<organism evidence="4 5">
    <name type="scientific">Micromonospora sonneratiae</name>
    <dbReference type="NCBI Taxonomy" id="1184706"/>
    <lineage>
        <taxon>Bacteria</taxon>
        <taxon>Bacillati</taxon>
        <taxon>Actinomycetota</taxon>
        <taxon>Actinomycetes</taxon>
        <taxon>Micromonosporales</taxon>
        <taxon>Micromonosporaceae</taxon>
        <taxon>Micromonospora</taxon>
    </lineage>
</organism>